<keyword evidence="1" id="KW-1277">Toxin-antitoxin system</keyword>
<evidence type="ECO:0000256" key="1">
    <source>
        <dbReference type="ARBA" id="ARBA00022649"/>
    </source>
</evidence>
<reference evidence="2" key="2">
    <citation type="submission" date="2019-11" db="EMBL/GenBank/DDBJ databases">
        <title>Improved Assembly of Tolypothrix boutellei genome.</title>
        <authorList>
            <person name="Sarangi A.N."/>
            <person name="Mukherjee M."/>
            <person name="Ghosh S."/>
            <person name="Singh D."/>
            <person name="Das A."/>
            <person name="Kant S."/>
            <person name="Prusty A."/>
            <person name="Tripathy S."/>
        </authorList>
    </citation>
    <scope>NUCLEOTIDE SEQUENCE</scope>
    <source>
        <strain evidence="2">VB521301</strain>
    </source>
</reference>
<dbReference type="OrthoDB" id="462654at2"/>
<accession>A0A0C1N7Y0</accession>
<protein>
    <submittedName>
        <fullName evidence="3">Plasmid stabilization protein</fullName>
    </submittedName>
    <submittedName>
        <fullName evidence="2">Type II toxin-antitoxin system mRNA interferase toxin, RelE/StbE family</fullName>
    </submittedName>
</protein>
<dbReference type="EMBL" id="JHEG04000001">
    <property type="protein sequence ID" value="KAF3886731.1"/>
    <property type="molecule type" value="Genomic_DNA"/>
</dbReference>
<gene>
    <name evidence="3" type="ORF">DA73_0219710</name>
    <name evidence="2" type="ORF">DA73_0400015515</name>
</gene>
<organism evidence="3">
    <name type="scientific">Tolypothrix bouteillei VB521301</name>
    <dbReference type="NCBI Taxonomy" id="1479485"/>
    <lineage>
        <taxon>Bacteria</taxon>
        <taxon>Bacillati</taxon>
        <taxon>Cyanobacteriota</taxon>
        <taxon>Cyanophyceae</taxon>
        <taxon>Nostocales</taxon>
        <taxon>Tolypothrichaceae</taxon>
        <taxon>Tolypothrix</taxon>
    </lineage>
</organism>
<name>A0A0C1N7Y0_9CYAN</name>
<dbReference type="EMBL" id="JHEG02000048">
    <property type="protein sequence ID" value="KIE10722.1"/>
    <property type="molecule type" value="Genomic_DNA"/>
</dbReference>
<sequence length="93" mass="10932">MKIGWTPKSLRAFKRLMRKNPNLRPLIEQTLRQLAEDPFHHSLHTHKLKGDLSDVWSCSIDYSYRLLFEFVANPEDPEEAILLINLGSHDEVY</sequence>
<proteinExistence type="predicted"/>
<dbReference type="STRING" id="1479485.DA73_0219710"/>
<evidence type="ECO:0000313" key="3">
    <source>
        <dbReference type="EMBL" id="KIE10722.1"/>
    </source>
</evidence>
<dbReference type="RefSeq" id="WP_038077442.1">
    <property type="nucleotide sequence ID" value="NZ_JHEG04000001.1"/>
</dbReference>
<dbReference type="Gene3D" id="3.30.2310.20">
    <property type="entry name" value="RelE-like"/>
    <property type="match status" value="1"/>
</dbReference>
<dbReference type="InterPro" id="IPR007712">
    <property type="entry name" value="RelE/ParE_toxin"/>
</dbReference>
<evidence type="ECO:0000313" key="4">
    <source>
        <dbReference type="Proteomes" id="UP000029738"/>
    </source>
</evidence>
<keyword evidence="4" id="KW-1185">Reference proteome</keyword>
<dbReference type="InterPro" id="IPR035093">
    <property type="entry name" value="RelE/ParE_toxin_dom_sf"/>
</dbReference>
<dbReference type="NCBIfam" id="TIGR02385">
    <property type="entry name" value="RelE_StbE"/>
    <property type="match status" value="1"/>
</dbReference>
<comment type="caution">
    <text evidence="3">The sequence shown here is derived from an EMBL/GenBank/DDBJ whole genome shotgun (WGS) entry which is preliminary data.</text>
</comment>
<reference evidence="3" key="1">
    <citation type="journal article" date="2015" name="Genome Announc.">
        <title>Draft Genome Sequence of Tolypothrix boutellei Strain VB521301.</title>
        <authorList>
            <person name="Chandrababunaidu M.M."/>
            <person name="Singh D."/>
            <person name="Sen D."/>
            <person name="Bhan S."/>
            <person name="Das S."/>
            <person name="Gupta A."/>
            <person name="Adhikary S.P."/>
            <person name="Tripathy S."/>
        </authorList>
    </citation>
    <scope>NUCLEOTIDE SEQUENCE</scope>
    <source>
        <strain evidence="3">VB521301</strain>
    </source>
</reference>
<dbReference type="SUPFAM" id="SSF143011">
    <property type="entry name" value="RelE-like"/>
    <property type="match status" value="1"/>
</dbReference>
<dbReference type="Proteomes" id="UP000029738">
    <property type="component" value="Unassembled WGS sequence"/>
</dbReference>
<evidence type="ECO:0000313" key="2">
    <source>
        <dbReference type="EMBL" id="KAF3886731.1"/>
    </source>
</evidence>
<dbReference type="AlphaFoldDB" id="A0A0C1N7Y0"/>